<keyword evidence="10" id="KW-1185">Reference proteome</keyword>
<dbReference type="PANTHER" id="PTHR37307">
    <property type="entry name" value="CELL DIVISION PROTEIN WHIA-RELATED"/>
    <property type="match status" value="1"/>
</dbReference>
<feature type="domain" description="Sporulation transcription regulator WhiA N-terminal" evidence="7">
    <location>
        <begin position="19"/>
        <end position="106"/>
    </location>
</feature>
<dbReference type="GO" id="GO:0051301">
    <property type="term" value="P:cell division"/>
    <property type="evidence" value="ECO:0007669"/>
    <property type="project" value="UniProtKB-UniRule"/>
</dbReference>
<dbReference type="GO" id="GO:0043937">
    <property type="term" value="P:regulation of sporulation"/>
    <property type="evidence" value="ECO:0007669"/>
    <property type="project" value="InterPro"/>
</dbReference>
<dbReference type="Proteomes" id="UP000774000">
    <property type="component" value="Unassembled WGS sequence"/>
</dbReference>
<dbReference type="InterPro" id="IPR027434">
    <property type="entry name" value="Homing_endonucl"/>
</dbReference>
<proteinExistence type="inferred from homology"/>
<feature type="domain" description="WhiA LAGLIDADG-like" evidence="8">
    <location>
        <begin position="128"/>
        <end position="219"/>
    </location>
</feature>
<dbReference type="EMBL" id="JAFBDQ010000007">
    <property type="protein sequence ID" value="MBM7556806.1"/>
    <property type="molecule type" value="Genomic_DNA"/>
</dbReference>
<sequence length="319" mass="36795">MSFSNEVKKEVIRKDNSNRCCHLAELAALIKIEGSLEIVNGNLALKLKSQTASVARKIYTLLKEQFSFWTEIRVRKKMYLDKGNYYIIKVPPQEGIKELLIDCGLINESYILNYKIKEEFLNNDCCRKAYLRGVFLAAGSISNPESDYHLEIVVDYDEYAEELQKLFATFEIEINLRVRGEKNVLYLKDIEEILKVLNIIGAHSTLLEVENLRVYREIKNQVNRKVNCETANLNKTVEAAQEQLEAIELIDRLKGLDSLTPGLEEIAHLRRENPYASMRELGEMLEPSLSKSGVNHRLRRIKKQAEDLKEGQKFLKDQA</sequence>
<dbReference type="RefSeq" id="WP_204701581.1">
    <property type="nucleotide sequence ID" value="NZ_JAFBDQ010000007.1"/>
</dbReference>
<dbReference type="Pfam" id="PF14527">
    <property type="entry name" value="LAGLIDADG_WhiA"/>
    <property type="match status" value="1"/>
</dbReference>
<dbReference type="HAMAP" id="MF_01420">
    <property type="entry name" value="HTH_type_WhiA"/>
    <property type="match status" value="1"/>
</dbReference>
<evidence type="ECO:0000256" key="5">
    <source>
        <dbReference type="SAM" id="Coils"/>
    </source>
</evidence>
<reference evidence="9" key="1">
    <citation type="submission" date="2021-01" db="EMBL/GenBank/DDBJ databases">
        <title>Genomic Encyclopedia of Type Strains, Phase IV (KMG-IV): sequencing the most valuable type-strain genomes for metagenomic binning, comparative biology and taxonomic classification.</title>
        <authorList>
            <person name="Goeker M."/>
        </authorList>
    </citation>
    <scope>NUCLEOTIDE SEQUENCE</scope>
    <source>
        <strain evidence="9">DSM 23230</strain>
    </source>
</reference>
<feature type="coiled-coil region" evidence="5">
    <location>
        <begin position="223"/>
        <end position="250"/>
    </location>
</feature>
<keyword evidence="5" id="KW-0175">Coiled coil</keyword>
<gene>
    <name evidence="4" type="primary">whiA</name>
    <name evidence="9" type="ORF">JOC47_001657</name>
</gene>
<dbReference type="Pfam" id="PF02650">
    <property type="entry name" value="HTH_WhiA"/>
    <property type="match status" value="1"/>
</dbReference>
<protein>
    <recommendedName>
        <fullName evidence="4">Probable cell division protein WhiA</fullName>
    </recommendedName>
</protein>
<dbReference type="SUPFAM" id="SSF55608">
    <property type="entry name" value="Homing endonucleases"/>
    <property type="match status" value="1"/>
</dbReference>
<dbReference type="GO" id="GO:0003677">
    <property type="term" value="F:DNA binding"/>
    <property type="evidence" value="ECO:0007669"/>
    <property type="project" value="UniProtKB-UniRule"/>
</dbReference>
<accession>A0A939BS66</accession>
<comment type="function">
    <text evidence="4">Involved in cell division and chromosome segregation.</text>
</comment>
<keyword evidence="2 4" id="KW-0238">DNA-binding</keyword>
<dbReference type="AlphaFoldDB" id="A0A939BS66"/>
<dbReference type="Pfam" id="PF10298">
    <property type="entry name" value="WhiA_N"/>
    <property type="match status" value="1"/>
</dbReference>
<dbReference type="InterPro" id="IPR003802">
    <property type="entry name" value="Sporulation_regulator_WhiA"/>
</dbReference>
<evidence type="ECO:0000259" key="6">
    <source>
        <dbReference type="Pfam" id="PF02650"/>
    </source>
</evidence>
<dbReference type="PANTHER" id="PTHR37307:SF1">
    <property type="entry name" value="CELL DIVISION PROTEIN WHIA-RELATED"/>
    <property type="match status" value="1"/>
</dbReference>
<evidence type="ECO:0000259" key="8">
    <source>
        <dbReference type="Pfam" id="PF14527"/>
    </source>
</evidence>
<evidence type="ECO:0000313" key="9">
    <source>
        <dbReference type="EMBL" id="MBM7556806.1"/>
    </source>
</evidence>
<comment type="caution">
    <text evidence="9">The sequence shown here is derived from an EMBL/GenBank/DDBJ whole genome shotgun (WGS) entry which is preliminary data.</text>
</comment>
<evidence type="ECO:0000256" key="4">
    <source>
        <dbReference type="HAMAP-Rule" id="MF_01420"/>
    </source>
</evidence>
<keyword evidence="3 4" id="KW-0131">Cell cycle</keyword>
<dbReference type="InterPro" id="IPR039518">
    <property type="entry name" value="WhiA_LAGLIDADG_dom"/>
</dbReference>
<evidence type="ECO:0000256" key="3">
    <source>
        <dbReference type="ARBA" id="ARBA00023306"/>
    </source>
</evidence>
<name>A0A939BS66_9FIRM</name>
<comment type="similarity">
    <text evidence="4">Belongs to the WhiA family.</text>
</comment>
<evidence type="ECO:0000259" key="7">
    <source>
        <dbReference type="Pfam" id="PF10298"/>
    </source>
</evidence>
<dbReference type="Gene3D" id="3.10.28.10">
    <property type="entry name" value="Homing endonucleases"/>
    <property type="match status" value="1"/>
</dbReference>
<organism evidence="9 10">
    <name type="scientific">Halanaerobacter jeridensis</name>
    <dbReference type="NCBI Taxonomy" id="706427"/>
    <lineage>
        <taxon>Bacteria</taxon>
        <taxon>Bacillati</taxon>
        <taxon>Bacillota</taxon>
        <taxon>Clostridia</taxon>
        <taxon>Halanaerobiales</taxon>
        <taxon>Halobacteroidaceae</taxon>
        <taxon>Halanaerobacter</taxon>
    </lineage>
</organism>
<evidence type="ECO:0000313" key="10">
    <source>
        <dbReference type="Proteomes" id="UP000774000"/>
    </source>
</evidence>
<dbReference type="InterPro" id="IPR023054">
    <property type="entry name" value="Sporulation_regulator_WhiA_C"/>
</dbReference>
<dbReference type="InterPro" id="IPR018478">
    <property type="entry name" value="Sporu_reg_WhiA_N_dom"/>
</dbReference>
<keyword evidence="1 4" id="KW-0132">Cell division</keyword>
<dbReference type="NCBIfam" id="TIGR00647">
    <property type="entry name" value="DNA_bind_WhiA"/>
    <property type="match status" value="1"/>
</dbReference>
<feature type="domain" description="Sporulation regulator WhiA C-terminal" evidence="6">
    <location>
        <begin position="222"/>
        <end position="303"/>
    </location>
</feature>
<evidence type="ECO:0000256" key="2">
    <source>
        <dbReference type="ARBA" id="ARBA00023125"/>
    </source>
</evidence>
<evidence type="ECO:0000256" key="1">
    <source>
        <dbReference type="ARBA" id="ARBA00022618"/>
    </source>
</evidence>